<evidence type="ECO:0000313" key="9">
    <source>
        <dbReference type="Proteomes" id="UP000322873"/>
    </source>
</evidence>
<feature type="compositionally biased region" description="Acidic residues" evidence="5">
    <location>
        <begin position="70"/>
        <end position="80"/>
    </location>
</feature>
<feature type="domain" description="Major facilitator superfamily (MFS) profile" evidence="7">
    <location>
        <begin position="144"/>
        <end position="576"/>
    </location>
</feature>
<evidence type="ECO:0000256" key="2">
    <source>
        <dbReference type="ARBA" id="ARBA00022692"/>
    </source>
</evidence>
<protein>
    <recommendedName>
        <fullName evidence="7">Major facilitator superfamily (MFS) profile domain-containing protein</fullName>
    </recommendedName>
</protein>
<feature type="region of interest" description="Disordered" evidence="5">
    <location>
        <begin position="1"/>
        <end position="130"/>
    </location>
</feature>
<feature type="transmembrane region" description="Helical" evidence="6">
    <location>
        <begin position="455"/>
        <end position="474"/>
    </location>
</feature>
<evidence type="ECO:0000256" key="5">
    <source>
        <dbReference type="SAM" id="MobiDB-lite"/>
    </source>
</evidence>
<gene>
    <name evidence="8" type="ORF">EYC84_000214</name>
</gene>
<dbReference type="GO" id="GO:0016020">
    <property type="term" value="C:membrane"/>
    <property type="evidence" value="ECO:0007669"/>
    <property type="project" value="UniProtKB-SubCell"/>
</dbReference>
<feature type="transmembrane region" description="Helical" evidence="6">
    <location>
        <begin position="183"/>
        <end position="203"/>
    </location>
</feature>
<dbReference type="InterPro" id="IPR020846">
    <property type="entry name" value="MFS_dom"/>
</dbReference>
<keyword evidence="2 6" id="KW-0812">Transmembrane</keyword>
<feature type="transmembrane region" description="Helical" evidence="6">
    <location>
        <begin position="552"/>
        <end position="571"/>
    </location>
</feature>
<dbReference type="GO" id="GO:0022857">
    <property type="term" value="F:transmembrane transporter activity"/>
    <property type="evidence" value="ECO:0007669"/>
    <property type="project" value="InterPro"/>
</dbReference>
<feature type="transmembrane region" description="Helical" evidence="6">
    <location>
        <begin position="236"/>
        <end position="257"/>
    </location>
</feature>
<comment type="caution">
    <text evidence="8">The sequence shown here is derived from an EMBL/GenBank/DDBJ whole genome shotgun (WGS) entry which is preliminary data.</text>
</comment>
<feature type="transmembrane region" description="Helical" evidence="6">
    <location>
        <begin position="480"/>
        <end position="503"/>
    </location>
</feature>
<accession>A0A5M9JSP8</accession>
<feature type="compositionally biased region" description="Polar residues" evidence="5">
    <location>
        <begin position="37"/>
        <end position="49"/>
    </location>
</feature>
<dbReference type="SUPFAM" id="SSF103473">
    <property type="entry name" value="MFS general substrate transporter"/>
    <property type="match status" value="1"/>
</dbReference>
<feature type="compositionally biased region" description="Basic and acidic residues" evidence="5">
    <location>
        <begin position="60"/>
        <end position="69"/>
    </location>
</feature>
<evidence type="ECO:0000256" key="4">
    <source>
        <dbReference type="ARBA" id="ARBA00023136"/>
    </source>
</evidence>
<dbReference type="Pfam" id="PF07690">
    <property type="entry name" value="MFS_1"/>
    <property type="match status" value="1"/>
</dbReference>
<dbReference type="PANTHER" id="PTHR23502">
    <property type="entry name" value="MAJOR FACILITATOR SUPERFAMILY"/>
    <property type="match status" value="1"/>
</dbReference>
<feature type="compositionally biased region" description="Basic and acidic residues" evidence="5">
    <location>
        <begin position="93"/>
        <end position="110"/>
    </location>
</feature>
<evidence type="ECO:0000256" key="6">
    <source>
        <dbReference type="SAM" id="Phobius"/>
    </source>
</evidence>
<sequence length="584" mass="63981">MTNSLSRQETWKSGASRPDPSPGLHPCLSGNHLDDTSYYTGHPGTSQETTDQDTEVESIVAEKQEKDEHDENDEDTDTYDDASLSPEVIDGVEVERDVEASPKLEREKTQKSSRSVRDPNLVTWEGPDDPENPKNWKIGRKWAATLVVSSFTFISPVSSSMVAPALASISSELHIVNSIEQSLVLSIFVLAYAVGPLFLGPLSEMFGRVIILRISNLVYLFFNLGCALAQTKEQLIVFRFMAGLGGSAPFALGGGVLSDLFAAEQRGKAVSVYSLAPLLGPAIGPIAGGFIAENTTWRWVFYATTIADAFIQMTGLFFLQETFAPVLLERKKQKLIKETGNQKYHTEWDIPDRSIATTLRISLTRPFKLLGTQVIIQVLALYMSFLYGLMYLVLSTFPGLWEGPYNESIGIGGLNYISLGIGFFLGTQICAPCQDRIYRALRARNNGIGKPEFRVPLMIPGALLVPVGLFWYGWSAQAKTHWIVPNIGAAIFAAGTITGFQCIQTYIVDAYTKYAASAIGAATVMRSLAGFGFPLFAPYMYAALDYGWGNSLLGFVAIGLGWPAPILLWMYGEKLRTRSTFAAG</sequence>
<feature type="compositionally biased region" description="Polar residues" evidence="5">
    <location>
        <begin position="1"/>
        <end position="13"/>
    </location>
</feature>
<comment type="subcellular location">
    <subcellularLocation>
        <location evidence="1">Membrane</location>
        <topology evidence="1">Multi-pass membrane protein</topology>
    </subcellularLocation>
</comment>
<feature type="transmembrane region" description="Helical" evidence="6">
    <location>
        <begin position="210"/>
        <end position="230"/>
    </location>
</feature>
<evidence type="ECO:0000256" key="1">
    <source>
        <dbReference type="ARBA" id="ARBA00004141"/>
    </source>
</evidence>
<name>A0A5M9JSP8_MONFR</name>
<dbReference type="EMBL" id="VICG01000006">
    <property type="protein sequence ID" value="KAA8570822.1"/>
    <property type="molecule type" value="Genomic_DNA"/>
</dbReference>
<organism evidence="8 9">
    <name type="scientific">Monilinia fructicola</name>
    <name type="common">Brown rot fungus</name>
    <name type="synonym">Ciboria fructicola</name>
    <dbReference type="NCBI Taxonomy" id="38448"/>
    <lineage>
        <taxon>Eukaryota</taxon>
        <taxon>Fungi</taxon>
        <taxon>Dikarya</taxon>
        <taxon>Ascomycota</taxon>
        <taxon>Pezizomycotina</taxon>
        <taxon>Leotiomycetes</taxon>
        <taxon>Helotiales</taxon>
        <taxon>Sclerotiniaceae</taxon>
        <taxon>Monilinia</taxon>
    </lineage>
</organism>
<feature type="transmembrane region" description="Helical" evidence="6">
    <location>
        <begin position="515"/>
        <end position="540"/>
    </location>
</feature>
<feature type="transmembrane region" description="Helical" evidence="6">
    <location>
        <begin position="269"/>
        <end position="287"/>
    </location>
</feature>
<proteinExistence type="predicted"/>
<feature type="transmembrane region" description="Helical" evidence="6">
    <location>
        <begin position="299"/>
        <end position="328"/>
    </location>
</feature>
<evidence type="ECO:0000313" key="8">
    <source>
        <dbReference type="EMBL" id="KAA8570822.1"/>
    </source>
</evidence>
<feature type="transmembrane region" description="Helical" evidence="6">
    <location>
        <begin position="374"/>
        <end position="394"/>
    </location>
</feature>
<dbReference type="CDD" id="cd17323">
    <property type="entry name" value="MFS_Tpo1_MDR_like"/>
    <property type="match status" value="1"/>
</dbReference>
<keyword evidence="4 6" id="KW-0472">Membrane</keyword>
<feature type="transmembrane region" description="Helical" evidence="6">
    <location>
        <begin position="414"/>
        <end position="434"/>
    </location>
</feature>
<keyword evidence="3 6" id="KW-1133">Transmembrane helix</keyword>
<dbReference type="FunFam" id="1.20.1250.20:FF:000011">
    <property type="entry name" value="MFS multidrug transporter, putative"/>
    <property type="match status" value="1"/>
</dbReference>
<evidence type="ECO:0000256" key="3">
    <source>
        <dbReference type="ARBA" id="ARBA00022989"/>
    </source>
</evidence>
<dbReference type="Gene3D" id="1.20.1250.20">
    <property type="entry name" value="MFS general substrate transporter like domains"/>
    <property type="match status" value="1"/>
</dbReference>
<dbReference type="PANTHER" id="PTHR23502:SF60">
    <property type="entry name" value="MAJOR FACILITATOR SUPERFAMILY (MFS) PROFILE DOMAIN-CONTAINING PROTEIN-RELATED"/>
    <property type="match status" value="1"/>
</dbReference>
<dbReference type="InterPro" id="IPR011701">
    <property type="entry name" value="MFS"/>
</dbReference>
<reference evidence="8 9" key="1">
    <citation type="submission" date="2019-06" db="EMBL/GenBank/DDBJ databases">
        <title>Genome Sequence of the Brown Rot Fungal Pathogen Monilinia fructicola.</title>
        <authorList>
            <person name="De Miccolis Angelini R.M."/>
            <person name="Landi L."/>
            <person name="Abate D."/>
            <person name="Pollastro S."/>
            <person name="Romanazzi G."/>
            <person name="Faretra F."/>
        </authorList>
    </citation>
    <scope>NUCLEOTIDE SEQUENCE [LARGE SCALE GENOMIC DNA]</scope>
    <source>
        <strain evidence="8 9">Mfrc123</strain>
    </source>
</reference>
<dbReference type="AlphaFoldDB" id="A0A5M9JSP8"/>
<dbReference type="VEuPathDB" id="FungiDB:MFRU_011g01200"/>
<dbReference type="Proteomes" id="UP000322873">
    <property type="component" value="Unassembled WGS sequence"/>
</dbReference>
<feature type="transmembrane region" description="Helical" evidence="6">
    <location>
        <begin position="142"/>
        <end position="163"/>
    </location>
</feature>
<dbReference type="InterPro" id="IPR036259">
    <property type="entry name" value="MFS_trans_sf"/>
</dbReference>
<keyword evidence="9" id="KW-1185">Reference proteome</keyword>
<dbReference type="PROSITE" id="PS50850">
    <property type="entry name" value="MFS"/>
    <property type="match status" value="1"/>
</dbReference>
<evidence type="ECO:0000259" key="7">
    <source>
        <dbReference type="PROSITE" id="PS50850"/>
    </source>
</evidence>